<evidence type="ECO:0008006" key="5">
    <source>
        <dbReference type="Google" id="ProtNLM"/>
    </source>
</evidence>
<dbReference type="OrthoDB" id="5787260at2"/>
<evidence type="ECO:0000313" key="4">
    <source>
        <dbReference type="Proteomes" id="UP000189177"/>
    </source>
</evidence>
<proteinExistence type="predicted"/>
<dbReference type="AlphaFoldDB" id="A0A1V3A0I3"/>
<comment type="caution">
    <text evidence="3">The sequence shown here is derived from an EMBL/GenBank/DDBJ whole genome shotgun (WGS) entry which is preliminary data.</text>
</comment>
<keyword evidence="2" id="KW-0732">Signal</keyword>
<keyword evidence="4" id="KW-1185">Reference proteome</keyword>
<dbReference type="EMBL" id="MUZR01000008">
    <property type="protein sequence ID" value="OOC10845.1"/>
    <property type="molecule type" value="Genomic_DNA"/>
</dbReference>
<evidence type="ECO:0000256" key="1">
    <source>
        <dbReference type="SAM" id="MobiDB-lite"/>
    </source>
</evidence>
<feature type="signal peptide" evidence="2">
    <location>
        <begin position="1"/>
        <end position="17"/>
    </location>
</feature>
<organism evidence="3 4">
    <name type="scientific">Thioalkalivibrio halophilus</name>
    <dbReference type="NCBI Taxonomy" id="252474"/>
    <lineage>
        <taxon>Bacteria</taxon>
        <taxon>Pseudomonadati</taxon>
        <taxon>Pseudomonadota</taxon>
        <taxon>Gammaproteobacteria</taxon>
        <taxon>Chromatiales</taxon>
        <taxon>Ectothiorhodospiraceae</taxon>
        <taxon>Thioalkalivibrio</taxon>
    </lineage>
</organism>
<gene>
    <name evidence="3" type="ORF">B1A74_03180</name>
</gene>
<feature type="chain" id="PRO_5012505370" description="Lipoprotein" evidence="2">
    <location>
        <begin position="18"/>
        <end position="89"/>
    </location>
</feature>
<accession>A0A1V3A0I3</accession>
<dbReference type="Proteomes" id="UP000189177">
    <property type="component" value="Unassembled WGS sequence"/>
</dbReference>
<evidence type="ECO:0000313" key="3">
    <source>
        <dbReference type="EMBL" id="OOC10845.1"/>
    </source>
</evidence>
<dbReference type="RefSeq" id="WP_077243738.1">
    <property type="nucleotide sequence ID" value="NZ_MUZR01000008.1"/>
</dbReference>
<evidence type="ECO:0000256" key="2">
    <source>
        <dbReference type="SAM" id="SignalP"/>
    </source>
</evidence>
<name>A0A1V3A0I3_9GAMM</name>
<sequence>MTLMVALAGATMLSACAGGGQAGVETQESKAGESEPSVRYVPIGRDEGGCMQYRPEPLKEDVAVPAAIFFWDGEGYTTNRDRCVEEPKP</sequence>
<protein>
    <recommendedName>
        <fullName evidence="5">Lipoprotein</fullName>
    </recommendedName>
</protein>
<feature type="region of interest" description="Disordered" evidence="1">
    <location>
        <begin position="18"/>
        <end position="43"/>
    </location>
</feature>
<reference evidence="3 4" key="1">
    <citation type="submission" date="2017-02" db="EMBL/GenBank/DDBJ databases">
        <title>Genomic diversity within the haloalkaliphilic genus Thioalkalivibrio.</title>
        <authorList>
            <person name="Ahn A.-C."/>
            <person name="Meier-Kolthoff J."/>
            <person name="Overmars L."/>
            <person name="Richter M."/>
            <person name="Woyke T."/>
            <person name="Sorokin D.Y."/>
            <person name="Muyzer G."/>
        </authorList>
    </citation>
    <scope>NUCLEOTIDE SEQUENCE [LARGE SCALE GENOMIC DNA]</scope>
    <source>
        <strain evidence="3 4">HL17</strain>
    </source>
</reference>